<evidence type="ECO:0000313" key="2">
    <source>
        <dbReference type="EMBL" id="BAT14727.1"/>
    </source>
</evidence>
<reference evidence="2 3" key="2">
    <citation type="journal article" date="2013" name="Plant Cell Physiol.">
        <title>Rice Annotation Project Database (RAP-DB): an integrative and interactive database for rice genomics.</title>
        <authorList>
            <person name="Sakai H."/>
            <person name="Lee S.S."/>
            <person name="Tanaka T."/>
            <person name="Numa H."/>
            <person name="Kim J."/>
            <person name="Kawahara Y."/>
            <person name="Wakimoto H."/>
            <person name="Yang C.C."/>
            <person name="Iwamoto M."/>
            <person name="Abe T."/>
            <person name="Yamada Y."/>
            <person name="Muto A."/>
            <person name="Inokuchi H."/>
            <person name="Ikemura T."/>
            <person name="Matsumoto T."/>
            <person name="Sasaki T."/>
            <person name="Itoh T."/>
        </authorList>
    </citation>
    <scope>NUCLEOTIDE SEQUENCE [LARGE SCALE GENOMIC DNA]</scope>
    <source>
        <strain evidence="3">cv. Nipponbare</strain>
    </source>
</reference>
<reference evidence="3" key="1">
    <citation type="journal article" date="2005" name="Nature">
        <title>The map-based sequence of the rice genome.</title>
        <authorList>
            <consortium name="International rice genome sequencing project (IRGSP)"/>
            <person name="Matsumoto T."/>
            <person name="Wu J."/>
            <person name="Kanamori H."/>
            <person name="Katayose Y."/>
            <person name="Fujisawa M."/>
            <person name="Namiki N."/>
            <person name="Mizuno H."/>
            <person name="Yamamoto K."/>
            <person name="Antonio B.A."/>
            <person name="Baba T."/>
            <person name="Sakata K."/>
            <person name="Nagamura Y."/>
            <person name="Aoki H."/>
            <person name="Arikawa K."/>
            <person name="Arita K."/>
            <person name="Bito T."/>
            <person name="Chiden Y."/>
            <person name="Fujitsuka N."/>
            <person name="Fukunaka R."/>
            <person name="Hamada M."/>
            <person name="Harada C."/>
            <person name="Hayashi A."/>
            <person name="Hijishita S."/>
            <person name="Honda M."/>
            <person name="Hosokawa S."/>
            <person name="Ichikawa Y."/>
            <person name="Idonuma A."/>
            <person name="Iijima M."/>
            <person name="Ikeda M."/>
            <person name="Ikeno M."/>
            <person name="Ito K."/>
            <person name="Ito S."/>
            <person name="Ito T."/>
            <person name="Ito Y."/>
            <person name="Ito Y."/>
            <person name="Iwabuchi A."/>
            <person name="Kamiya K."/>
            <person name="Karasawa W."/>
            <person name="Kurita K."/>
            <person name="Katagiri S."/>
            <person name="Kikuta A."/>
            <person name="Kobayashi H."/>
            <person name="Kobayashi N."/>
            <person name="Machita K."/>
            <person name="Maehara T."/>
            <person name="Masukawa M."/>
            <person name="Mizubayashi T."/>
            <person name="Mukai Y."/>
            <person name="Nagasaki H."/>
            <person name="Nagata Y."/>
            <person name="Naito S."/>
            <person name="Nakashima M."/>
            <person name="Nakama Y."/>
            <person name="Nakamichi Y."/>
            <person name="Nakamura M."/>
            <person name="Meguro A."/>
            <person name="Negishi M."/>
            <person name="Ohta I."/>
            <person name="Ohta T."/>
            <person name="Okamoto M."/>
            <person name="Ono N."/>
            <person name="Saji S."/>
            <person name="Sakaguchi M."/>
            <person name="Sakai K."/>
            <person name="Shibata M."/>
            <person name="Shimokawa T."/>
            <person name="Song J."/>
            <person name="Takazaki Y."/>
            <person name="Terasawa K."/>
            <person name="Tsugane M."/>
            <person name="Tsuji K."/>
            <person name="Ueda S."/>
            <person name="Waki K."/>
            <person name="Yamagata H."/>
            <person name="Yamamoto M."/>
            <person name="Yamamoto S."/>
            <person name="Yamane H."/>
            <person name="Yoshiki S."/>
            <person name="Yoshihara R."/>
            <person name="Yukawa K."/>
            <person name="Zhong H."/>
            <person name="Yano M."/>
            <person name="Yuan Q."/>
            <person name="Ouyang S."/>
            <person name="Liu J."/>
            <person name="Jones K.M."/>
            <person name="Gansberger K."/>
            <person name="Moffat K."/>
            <person name="Hill J."/>
            <person name="Bera J."/>
            <person name="Fadrosh D."/>
            <person name="Jin S."/>
            <person name="Johri S."/>
            <person name="Kim M."/>
            <person name="Overton L."/>
            <person name="Reardon M."/>
            <person name="Tsitrin T."/>
            <person name="Vuong H."/>
            <person name="Weaver B."/>
            <person name="Ciecko A."/>
            <person name="Tallon L."/>
            <person name="Jackson J."/>
            <person name="Pai G."/>
            <person name="Aken S.V."/>
            <person name="Utterback T."/>
            <person name="Reidmuller S."/>
            <person name="Feldblyum T."/>
            <person name="Hsiao J."/>
            <person name="Zismann V."/>
            <person name="Iobst S."/>
            <person name="de Vazeille A.R."/>
            <person name="Buell C.R."/>
            <person name="Ying K."/>
            <person name="Li Y."/>
            <person name="Lu T."/>
            <person name="Huang Y."/>
            <person name="Zhao Q."/>
            <person name="Feng Q."/>
            <person name="Zhang L."/>
            <person name="Zhu J."/>
            <person name="Weng Q."/>
            <person name="Mu J."/>
            <person name="Lu Y."/>
            <person name="Fan D."/>
            <person name="Liu Y."/>
            <person name="Guan J."/>
            <person name="Zhang Y."/>
            <person name="Yu S."/>
            <person name="Liu X."/>
            <person name="Zhang Y."/>
            <person name="Hong G."/>
            <person name="Han B."/>
            <person name="Choisne N."/>
            <person name="Demange N."/>
            <person name="Orjeda G."/>
            <person name="Samain S."/>
            <person name="Cattolico L."/>
            <person name="Pelletier E."/>
            <person name="Couloux A."/>
            <person name="Segurens B."/>
            <person name="Wincker P."/>
            <person name="D'Hont A."/>
            <person name="Scarpelli C."/>
            <person name="Weissenbach J."/>
            <person name="Salanoubat M."/>
            <person name="Quetier F."/>
            <person name="Yu Y."/>
            <person name="Kim H.R."/>
            <person name="Rambo T."/>
            <person name="Currie J."/>
            <person name="Collura K."/>
            <person name="Luo M."/>
            <person name="Yang T."/>
            <person name="Ammiraju J.S.S."/>
            <person name="Engler F."/>
            <person name="Soderlund C."/>
            <person name="Wing R.A."/>
            <person name="Palmer L.E."/>
            <person name="de la Bastide M."/>
            <person name="Spiegel L."/>
            <person name="Nascimento L."/>
            <person name="Zutavern T."/>
            <person name="O'Shaughnessy A."/>
            <person name="Dike S."/>
            <person name="Dedhia N."/>
            <person name="Preston R."/>
            <person name="Balija V."/>
            <person name="McCombie W.R."/>
            <person name="Chow T."/>
            <person name="Chen H."/>
            <person name="Chung M."/>
            <person name="Chen C."/>
            <person name="Shaw J."/>
            <person name="Wu H."/>
            <person name="Hsiao K."/>
            <person name="Chao Y."/>
            <person name="Chu M."/>
            <person name="Cheng C."/>
            <person name="Hour A."/>
            <person name="Lee P."/>
            <person name="Lin S."/>
            <person name="Lin Y."/>
            <person name="Liou J."/>
            <person name="Liu S."/>
            <person name="Hsing Y."/>
            <person name="Raghuvanshi S."/>
            <person name="Mohanty A."/>
            <person name="Bharti A.K."/>
            <person name="Gaur A."/>
            <person name="Gupta V."/>
            <person name="Kumar D."/>
            <person name="Ravi V."/>
            <person name="Vij S."/>
            <person name="Kapur A."/>
            <person name="Khurana P."/>
            <person name="Khurana P."/>
            <person name="Khurana J.P."/>
            <person name="Tyagi A.K."/>
            <person name="Gaikwad K."/>
            <person name="Singh A."/>
            <person name="Dalal V."/>
            <person name="Srivastava S."/>
            <person name="Dixit A."/>
            <person name="Pal A.K."/>
            <person name="Ghazi I.A."/>
            <person name="Yadav M."/>
            <person name="Pandit A."/>
            <person name="Bhargava A."/>
            <person name="Sureshbabu K."/>
            <person name="Batra K."/>
            <person name="Sharma T.R."/>
            <person name="Mohapatra T."/>
            <person name="Singh N.K."/>
            <person name="Messing J."/>
            <person name="Nelson A.B."/>
            <person name="Fuks G."/>
            <person name="Kavchok S."/>
            <person name="Keizer G."/>
            <person name="Linton E."/>
            <person name="Llaca V."/>
            <person name="Song R."/>
            <person name="Tanyolac B."/>
            <person name="Young S."/>
            <person name="Ho-Il K."/>
            <person name="Hahn J.H."/>
            <person name="Sangsakoo G."/>
            <person name="Vanavichit A."/>
            <person name="de Mattos Luiz.A.T."/>
            <person name="Zimmer P.D."/>
            <person name="Malone G."/>
            <person name="Dellagostin O."/>
            <person name="de Oliveira A.C."/>
            <person name="Bevan M."/>
            <person name="Bancroft I."/>
            <person name="Minx P."/>
            <person name="Cordum H."/>
            <person name="Wilson R."/>
            <person name="Cheng Z."/>
            <person name="Jin W."/>
            <person name="Jiang J."/>
            <person name="Leong S.A."/>
            <person name="Iwama H."/>
            <person name="Gojobori T."/>
            <person name="Itoh T."/>
            <person name="Niimura Y."/>
            <person name="Fujii Y."/>
            <person name="Habara T."/>
            <person name="Sakai H."/>
            <person name="Sato Y."/>
            <person name="Wilson G."/>
            <person name="Kumar K."/>
            <person name="McCouch S."/>
            <person name="Juretic N."/>
            <person name="Hoen D."/>
            <person name="Wright S."/>
            <person name="Bruskiewich R."/>
            <person name="Bureau T."/>
            <person name="Miyao A."/>
            <person name="Hirochika H."/>
            <person name="Nishikawa T."/>
            <person name="Kadowaki K."/>
            <person name="Sugiura M."/>
            <person name="Burr B."/>
            <person name="Sasaki T."/>
        </authorList>
    </citation>
    <scope>NUCLEOTIDE SEQUENCE [LARGE SCALE GENOMIC DNA]</scope>
    <source>
        <strain evidence="3">cv. Nipponbare</strain>
    </source>
</reference>
<feature type="compositionally biased region" description="Basic and acidic residues" evidence="1">
    <location>
        <begin position="23"/>
        <end position="32"/>
    </location>
</feature>
<evidence type="ECO:0000313" key="3">
    <source>
        <dbReference type="Proteomes" id="UP000059680"/>
    </source>
</evidence>
<protein>
    <submittedName>
        <fullName evidence="2">Os11g0597550 protein</fullName>
    </submittedName>
</protein>
<name>A0A0P0Y4C3_ORYSJ</name>
<organism evidence="2 3">
    <name type="scientific">Oryza sativa subsp. japonica</name>
    <name type="common">Rice</name>
    <dbReference type="NCBI Taxonomy" id="39947"/>
    <lineage>
        <taxon>Eukaryota</taxon>
        <taxon>Viridiplantae</taxon>
        <taxon>Streptophyta</taxon>
        <taxon>Embryophyta</taxon>
        <taxon>Tracheophyta</taxon>
        <taxon>Spermatophyta</taxon>
        <taxon>Magnoliopsida</taxon>
        <taxon>Liliopsida</taxon>
        <taxon>Poales</taxon>
        <taxon>Poaceae</taxon>
        <taxon>BOP clade</taxon>
        <taxon>Oryzoideae</taxon>
        <taxon>Oryzeae</taxon>
        <taxon>Oryzinae</taxon>
        <taxon>Oryza</taxon>
        <taxon>Oryza sativa</taxon>
    </lineage>
</organism>
<dbReference type="Proteomes" id="UP000059680">
    <property type="component" value="Chromosome 11"/>
</dbReference>
<dbReference type="AlphaFoldDB" id="A0A0P0Y4C3"/>
<sequence>MLPRLAAPSGSTPPEKICSDAGDEFRRDGRGRDCRRRAPTWGVDDGGRGRRRRAWRGVWMTEERPPGTSSIVVWTVEDATAADELRRGTWTMGPLVTTLWCLAPDISQVSSNTW</sequence>
<accession>A0A0P0Y4C3</accession>
<reference evidence="2 3" key="3">
    <citation type="journal article" date="2013" name="Rice">
        <title>Improvement of the Oryza sativa Nipponbare reference genome using next generation sequence and optical map data.</title>
        <authorList>
            <person name="Kawahara Y."/>
            <person name="de la Bastide M."/>
            <person name="Hamilton J.P."/>
            <person name="Kanamori H."/>
            <person name="McCombie W.R."/>
            <person name="Ouyang S."/>
            <person name="Schwartz D.C."/>
            <person name="Tanaka T."/>
            <person name="Wu J."/>
            <person name="Zhou S."/>
            <person name="Childs K.L."/>
            <person name="Davidson R.M."/>
            <person name="Lin H."/>
            <person name="Quesada-Ocampo L."/>
            <person name="Vaillancourt B."/>
            <person name="Sakai H."/>
            <person name="Lee S.S."/>
            <person name="Kim J."/>
            <person name="Numa H."/>
            <person name="Itoh T."/>
            <person name="Buell C.R."/>
            <person name="Matsumoto T."/>
        </authorList>
    </citation>
    <scope>NUCLEOTIDE SEQUENCE [LARGE SCALE GENOMIC DNA]</scope>
    <source>
        <strain evidence="3">cv. Nipponbare</strain>
    </source>
</reference>
<dbReference type="InParanoid" id="A0A0P0Y4C3"/>
<dbReference type="PaxDb" id="39947-A0A0P0Y4C3"/>
<keyword evidence="3" id="KW-1185">Reference proteome</keyword>
<proteinExistence type="predicted"/>
<gene>
    <name evidence="2" type="ordered locus">Os11g0597550</name>
    <name evidence="2" type="ORF">OSNPB_110597550</name>
</gene>
<evidence type="ECO:0000256" key="1">
    <source>
        <dbReference type="SAM" id="MobiDB-lite"/>
    </source>
</evidence>
<feature type="region of interest" description="Disordered" evidence="1">
    <location>
        <begin position="1"/>
        <end position="49"/>
    </location>
</feature>
<dbReference type="EMBL" id="AP014967">
    <property type="protein sequence ID" value="BAT14727.1"/>
    <property type="molecule type" value="Genomic_DNA"/>
</dbReference>